<comment type="caution">
    <text evidence="1">The sequence shown here is derived from an EMBL/GenBank/DDBJ whole genome shotgun (WGS) entry which is preliminary data.</text>
</comment>
<keyword evidence="2" id="KW-1185">Reference proteome</keyword>
<protein>
    <submittedName>
        <fullName evidence="1">Uncharacterized protein</fullName>
    </submittedName>
</protein>
<reference evidence="2" key="1">
    <citation type="journal article" date="2019" name="Int. J. Syst. Evol. Microbiol.">
        <title>The Global Catalogue of Microorganisms (GCM) 10K type strain sequencing project: providing services to taxonomists for standard genome sequencing and annotation.</title>
        <authorList>
            <consortium name="The Broad Institute Genomics Platform"/>
            <consortium name="The Broad Institute Genome Sequencing Center for Infectious Disease"/>
            <person name="Wu L."/>
            <person name="Ma J."/>
        </authorList>
    </citation>
    <scope>NUCLEOTIDE SEQUENCE [LARGE SCALE GENOMIC DNA]</scope>
    <source>
        <strain evidence="2">CCUG 57401</strain>
    </source>
</reference>
<dbReference type="Proteomes" id="UP001596037">
    <property type="component" value="Unassembled WGS sequence"/>
</dbReference>
<gene>
    <name evidence="1" type="ORF">ACFPOE_15725</name>
</gene>
<dbReference type="EMBL" id="JBHSMF010000009">
    <property type="protein sequence ID" value="MFC5498998.1"/>
    <property type="molecule type" value="Genomic_DNA"/>
</dbReference>
<evidence type="ECO:0000313" key="2">
    <source>
        <dbReference type="Proteomes" id="UP001596037"/>
    </source>
</evidence>
<proteinExistence type="predicted"/>
<sequence>MSIATYTAGTPAGSSGCQRVWYGDRARPASMQVLATYYFVGGHVQRLVGRVPGGTDYECHYRDGELDAARSRNAAQCPKASEAKPVP</sequence>
<accession>A0ABW0NIN7</accession>
<dbReference type="RefSeq" id="WP_376851072.1">
    <property type="nucleotide sequence ID" value="NZ_JBHSMF010000009.1"/>
</dbReference>
<organism evidence="1 2">
    <name type="scientific">Caenimonas terrae</name>
    <dbReference type="NCBI Taxonomy" id="696074"/>
    <lineage>
        <taxon>Bacteria</taxon>
        <taxon>Pseudomonadati</taxon>
        <taxon>Pseudomonadota</taxon>
        <taxon>Betaproteobacteria</taxon>
        <taxon>Burkholderiales</taxon>
        <taxon>Comamonadaceae</taxon>
        <taxon>Caenimonas</taxon>
    </lineage>
</organism>
<evidence type="ECO:0000313" key="1">
    <source>
        <dbReference type="EMBL" id="MFC5498998.1"/>
    </source>
</evidence>
<name>A0ABW0NIN7_9BURK</name>